<dbReference type="InterPro" id="IPR029066">
    <property type="entry name" value="PLP-binding_barrel"/>
</dbReference>
<dbReference type="PRINTS" id="PR00992">
    <property type="entry name" value="ALARACEMASE"/>
</dbReference>
<feature type="binding site" evidence="5 7">
    <location>
        <position position="309"/>
    </location>
    <ligand>
        <name>substrate</name>
    </ligand>
</feature>
<dbReference type="AlphaFoldDB" id="A0A918VHH8"/>
<protein>
    <recommendedName>
        <fullName evidence="5">Alanine racemase</fullName>
        <ecNumber evidence="5">5.1.1.1</ecNumber>
    </recommendedName>
</protein>
<comment type="cofactor">
    <cofactor evidence="2 5 6">
        <name>pyridoxal 5'-phosphate</name>
        <dbReference type="ChEBI" id="CHEBI:597326"/>
    </cofactor>
</comment>
<evidence type="ECO:0000313" key="9">
    <source>
        <dbReference type="EMBL" id="GHA01690.1"/>
    </source>
</evidence>
<dbReference type="GO" id="GO:0008784">
    <property type="term" value="F:alanine racemase activity"/>
    <property type="evidence" value="ECO:0007669"/>
    <property type="project" value="UniProtKB-UniRule"/>
</dbReference>
<keyword evidence="3 5" id="KW-0663">Pyridoxal phosphate</keyword>
<evidence type="ECO:0000256" key="6">
    <source>
        <dbReference type="PIRSR" id="PIRSR600821-50"/>
    </source>
</evidence>
<evidence type="ECO:0000256" key="7">
    <source>
        <dbReference type="PIRSR" id="PIRSR600821-52"/>
    </source>
</evidence>
<keyword evidence="4 5" id="KW-0413">Isomerase</keyword>
<dbReference type="InterPro" id="IPR020622">
    <property type="entry name" value="Ala_racemase_pyridoxalP-BS"/>
</dbReference>
<evidence type="ECO:0000313" key="10">
    <source>
        <dbReference type="Proteomes" id="UP000614811"/>
    </source>
</evidence>
<dbReference type="PROSITE" id="PS00395">
    <property type="entry name" value="ALANINE_RACEMASE"/>
    <property type="match status" value="1"/>
</dbReference>
<name>A0A918VHH8_9GAMM</name>
<comment type="catalytic activity">
    <reaction evidence="1 5">
        <text>L-alanine = D-alanine</text>
        <dbReference type="Rhea" id="RHEA:20249"/>
        <dbReference type="ChEBI" id="CHEBI:57416"/>
        <dbReference type="ChEBI" id="CHEBI:57972"/>
        <dbReference type="EC" id="5.1.1.1"/>
    </reaction>
</comment>
<proteinExistence type="inferred from homology"/>
<feature type="domain" description="Alanine racemase C-terminal" evidence="8">
    <location>
        <begin position="240"/>
        <end position="363"/>
    </location>
</feature>
<evidence type="ECO:0000256" key="5">
    <source>
        <dbReference type="HAMAP-Rule" id="MF_01201"/>
    </source>
</evidence>
<dbReference type="InterPro" id="IPR009006">
    <property type="entry name" value="Ala_racemase/Decarboxylase_C"/>
</dbReference>
<evidence type="ECO:0000259" key="8">
    <source>
        <dbReference type="SMART" id="SM01005"/>
    </source>
</evidence>
<evidence type="ECO:0000256" key="3">
    <source>
        <dbReference type="ARBA" id="ARBA00022898"/>
    </source>
</evidence>
<accession>A0A918VHH8</accession>
<dbReference type="Gene3D" id="3.20.20.10">
    <property type="entry name" value="Alanine racemase"/>
    <property type="match status" value="1"/>
</dbReference>
<evidence type="ECO:0000256" key="4">
    <source>
        <dbReference type="ARBA" id="ARBA00023235"/>
    </source>
</evidence>
<dbReference type="PANTHER" id="PTHR30511">
    <property type="entry name" value="ALANINE RACEMASE"/>
    <property type="match status" value="1"/>
</dbReference>
<dbReference type="EC" id="5.1.1.1" evidence="5"/>
<comment type="function">
    <text evidence="5">Catalyzes the interconversion of L-alanine and D-alanine. May also act on other amino acids.</text>
</comment>
<dbReference type="Proteomes" id="UP000614811">
    <property type="component" value="Unassembled WGS sequence"/>
</dbReference>
<comment type="caution">
    <text evidence="9">The sequence shown here is derived from an EMBL/GenBank/DDBJ whole genome shotgun (WGS) entry which is preliminary data.</text>
</comment>
<sequence length="363" mass="39534">MSVVQQQFRATHVVIDSRAYQHNLAVVRSLVPNKRVMAIIKSDGYGHGMQLAADALNDADEFGVTCQDDAERLRRHGVSKPLTLLSGRYTAPQLSQFGDRRWRPVVYDDTQLTAFDNLSAGAAIDVWIKIDTGMGRLGFYPHDLADVYQRLRSNPRVGSISLMTHLANADYPEHPSNRYQIARFKESLSQFDFAEASILNSAGTLGFSDSAFDIVRTGLVLYGIAPQARGHATALPLKPVMQFRSQLLSVRAMSAGSPIGYGSTYTLESDTRVGIIAAGYGDGYPRHAPTGTPVYVNGYTVPLIGRVSMDLITVDLGTVDARVGDAVVLWGAENPVELVAEKAGTIAYELTCGITPRVERLTI</sequence>
<comment type="pathway">
    <text evidence="5">Amino-acid biosynthesis; D-alanine biosynthesis; D-alanine from L-alanine: step 1/1.</text>
</comment>
<dbReference type="Gene3D" id="2.40.37.10">
    <property type="entry name" value="Lyase, Ornithine Decarboxylase, Chain A, domain 1"/>
    <property type="match status" value="1"/>
</dbReference>
<dbReference type="GO" id="GO:0030170">
    <property type="term" value="F:pyridoxal phosphate binding"/>
    <property type="evidence" value="ECO:0007669"/>
    <property type="project" value="UniProtKB-UniRule"/>
</dbReference>
<dbReference type="InterPro" id="IPR000821">
    <property type="entry name" value="Ala_racemase"/>
</dbReference>
<feature type="active site" description="Proton acceptor; specific for D-alanine" evidence="5">
    <location>
        <position position="41"/>
    </location>
</feature>
<keyword evidence="10" id="KW-1185">Reference proteome</keyword>
<reference evidence="9" key="2">
    <citation type="submission" date="2020-09" db="EMBL/GenBank/DDBJ databases">
        <authorList>
            <person name="Sun Q."/>
            <person name="Kim S."/>
        </authorList>
    </citation>
    <scope>NUCLEOTIDE SEQUENCE</scope>
    <source>
        <strain evidence="9">KCTC 12711</strain>
    </source>
</reference>
<organism evidence="9 10">
    <name type="scientific">Arenicella chitinivorans</name>
    <dbReference type="NCBI Taxonomy" id="1329800"/>
    <lineage>
        <taxon>Bacteria</taxon>
        <taxon>Pseudomonadati</taxon>
        <taxon>Pseudomonadota</taxon>
        <taxon>Gammaproteobacteria</taxon>
        <taxon>Arenicellales</taxon>
        <taxon>Arenicellaceae</taxon>
        <taxon>Arenicella</taxon>
    </lineage>
</organism>
<dbReference type="SUPFAM" id="SSF51419">
    <property type="entry name" value="PLP-binding barrel"/>
    <property type="match status" value="1"/>
</dbReference>
<dbReference type="HAMAP" id="MF_01201">
    <property type="entry name" value="Ala_racemase"/>
    <property type="match status" value="1"/>
</dbReference>
<dbReference type="FunFam" id="3.20.20.10:FF:000002">
    <property type="entry name" value="Alanine racemase"/>
    <property type="match status" value="1"/>
</dbReference>
<dbReference type="Pfam" id="PF00842">
    <property type="entry name" value="Ala_racemase_C"/>
    <property type="match status" value="1"/>
</dbReference>
<dbReference type="GO" id="GO:0030632">
    <property type="term" value="P:D-alanine biosynthetic process"/>
    <property type="evidence" value="ECO:0007669"/>
    <property type="project" value="UniProtKB-UniRule"/>
</dbReference>
<dbReference type="InterPro" id="IPR011079">
    <property type="entry name" value="Ala_racemase_C"/>
</dbReference>
<feature type="binding site" evidence="5 7">
    <location>
        <position position="136"/>
    </location>
    <ligand>
        <name>substrate</name>
    </ligand>
</feature>
<gene>
    <name evidence="9" type="primary">alr</name>
    <name evidence="9" type="ORF">GCM10008090_08570</name>
</gene>
<feature type="modified residue" description="N6-(pyridoxal phosphate)lysine" evidence="5 6">
    <location>
        <position position="41"/>
    </location>
</feature>
<dbReference type="EMBL" id="BMXA01000001">
    <property type="protein sequence ID" value="GHA01690.1"/>
    <property type="molecule type" value="Genomic_DNA"/>
</dbReference>
<evidence type="ECO:0000256" key="1">
    <source>
        <dbReference type="ARBA" id="ARBA00000316"/>
    </source>
</evidence>
<dbReference type="Pfam" id="PF01168">
    <property type="entry name" value="Ala_racemase_N"/>
    <property type="match status" value="1"/>
</dbReference>
<dbReference type="SMART" id="SM01005">
    <property type="entry name" value="Ala_racemase_C"/>
    <property type="match status" value="1"/>
</dbReference>
<dbReference type="GO" id="GO:0005829">
    <property type="term" value="C:cytosol"/>
    <property type="evidence" value="ECO:0007669"/>
    <property type="project" value="TreeGrafter"/>
</dbReference>
<comment type="similarity">
    <text evidence="5">Belongs to the alanine racemase family.</text>
</comment>
<dbReference type="NCBIfam" id="TIGR00492">
    <property type="entry name" value="alr"/>
    <property type="match status" value="1"/>
</dbReference>
<evidence type="ECO:0000256" key="2">
    <source>
        <dbReference type="ARBA" id="ARBA00001933"/>
    </source>
</evidence>
<dbReference type="PANTHER" id="PTHR30511:SF0">
    <property type="entry name" value="ALANINE RACEMASE, CATABOLIC-RELATED"/>
    <property type="match status" value="1"/>
</dbReference>
<dbReference type="InterPro" id="IPR001608">
    <property type="entry name" value="Ala_racemase_N"/>
</dbReference>
<reference evidence="9" key="1">
    <citation type="journal article" date="2014" name="Int. J. Syst. Evol. Microbiol.">
        <title>Complete genome sequence of Corynebacterium casei LMG S-19264T (=DSM 44701T), isolated from a smear-ripened cheese.</title>
        <authorList>
            <consortium name="US DOE Joint Genome Institute (JGI-PGF)"/>
            <person name="Walter F."/>
            <person name="Albersmeier A."/>
            <person name="Kalinowski J."/>
            <person name="Ruckert C."/>
        </authorList>
    </citation>
    <scope>NUCLEOTIDE SEQUENCE</scope>
    <source>
        <strain evidence="9">KCTC 12711</strain>
    </source>
</reference>
<dbReference type="SUPFAM" id="SSF50621">
    <property type="entry name" value="Alanine racemase C-terminal domain-like"/>
    <property type="match status" value="1"/>
</dbReference>
<feature type="active site" description="Proton acceptor; specific for L-alanine" evidence="5">
    <location>
        <position position="261"/>
    </location>
</feature>